<name>A0AAE4B288_9ACTN</name>
<evidence type="ECO:0000313" key="4">
    <source>
        <dbReference type="EMBL" id="MDQ0371434.1"/>
    </source>
</evidence>
<proteinExistence type="predicted"/>
<dbReference type="GO" id="GO:0005737">
    <property type="term" value="C:cytoplasm"/>
    <property type="evidence" value="ECO:0007669"/>
    <property type="project" value="TreeGrafter"/>
</dbReference>
<dbReference type="AlphaFoldDB" id="A0AAE4B288"/>
<keyword evidence="5" id="KW-1185">Reference proteome</keyword>
<evidence type="ECO:0000256" key="2">
    <source>
        <dbReference type="ARBA" id="ARBA00023315"/>
    </source>
</evidence>
<dbReference type="PANTHER" id="PTHR43626">
    <property type="entry name" value="ACYL-COA N-ACYLTRANSFERASE"/>
    <property type="match status" value="1"/>
</dbReference>
<reference evidence="4 5" key="1">
    <citation type="submission" date="2023-07" db="EMBL/GenBank/DDBJ databases">
        <title>Sequencing the genomes of 1000 actinobacteria strains.</title>
        <authorList>
            <person name="Klenk H.-P."/>
        </authorList>
    </citation>
    <scope>NUCLEOTIDE SEQUENCE [LARGE SCALE GENOMIC DNA]</scope>
    <source>
        <strain evidence="4 5">DSM 44709</strain>
    </source>
</reference>
<evidence type="ECO:0000313" key="5">
    <source>
        <dbReference type="Proteomes" id="UP001240236"/>
    </source>
</evidence>
<dbReference type="SUPFAM" id="SSF55729">
    <property type="entry name" value="Acyl-CoA N-acyltransferases (Nat)"/>
    <property type="match status" value="1"/>
</dbReference>
<dbReference type="InterPro" id="IPR000182">
    <property type="entry name" value="GNAT_dom"/>
</dbReference>
<keyword evidence="2" id="KW-0012">Acyltransferase</keyword>
<dbReference type="Gene3D" id="3.40.630.30">
    <property type="match status" value="1"/>
</dbReference>
<dbReference type="PANTHER" id="PTHR43626:SF4">
    <property type="entry name" value="GCN5-RELATED N-ACETYLTRANSFERASE 2, CHLOROPLASTIC"/>
    <property type="match status" value="1"/>
</dbReference>
<protein>
    <submittedName>
        <fullName evidence="4">GNAT superfamily N-acetyltransferase</fullName>
    </submittedName>
</protein>
<accession>A0AAE4B288</accession>
<dbReference type="PROSITE" id="PS51186">
    <property type="entry name" value="GNAT"/>
    <property type="match status" value="1"/>
</dbReference>
<dbReference type="Proteomes" id="UP001240236">
    <property type="component" value="Unassembled WGS sequence"/>
</dbReference>
<comment type="caution">
    <text evidence="4">The sequence shown here is derived from an EMBL/GenBank/DDBJ whole genome shotgun (WGS) entry which is preliminary data.</text>
</comment>
<dbReference type="InterPro" id="IPR016181">
    <property type="entry name" value="Acyl_CoA_acyltransferase"/>
</dbReference>
<dbReference type="EMBL" id="JAUSUZ010000001">
    <property type="protein sequence ID" value="MDQ0371434.1"/>
    <property type="molecule type" value="Genomic_DNA"/>
</dbReference>
<keyword evidence="1" id="KW-0808">Transferase</keyword>
<evidence type="ECO:0000259" key="3">
    <source>
        <dbReference type="PROSITE" id="PS51186"/>
    </source>
</evidence>
<dbReference type="InterPro" id="IPR045039">
    <property type="entry name" value="NSI-like"/>
</dbReference>
<organism evidence="4 5">
    <name type="scientific">Catenuloplanes indicus</name>
    <dbReference type="NCBI Taxonomy" id="137267"/>
    <lineage>
        <taxon>Bacteria</taxon>
        <taxon>Bacillati</taxon>
        <taxon>Actinomycetota</taxon>
        <taxon>Actinomycetes</taxon>
        <taxon>Micromonosporales</taxon>
        <taxon>Micromonosporaceae</taxon>
        <taxon>Catenuloplanes</taxon>
    </lineage>
</organism>
<dbReference type="Pfam" id="PF00583">
    <property type="entry name" value="Acetyltransf_1"/>
    <property type="match status" value="1"/>
</dbReference>
<dbReference type="GO" id="GO:0008080">
    <property type="term" value="F:N-acetyltransferase activity"/>
    <property type="evidence" value="ECO:0007669"/>
    <property type="project" value="InterPro"/>
</dbReference>
<gene>
    <name evidence="4" type="ORF">J2S42_008103</name>
</gene>
<feature type="domain" description="N-acetyltransferase" evidence="3">
    <location>
        <begin position="3"/>
        <end position="129"/>
    </location>
</feature>
<dbReference type="RefSeq" id="WP_307248207.1">
    <property type="nucleotide sequence ID" value="NZ_JAUSUZ010000001.1"/>
</dbReference>
<sequence>MPETLTVGDEVTDEELNELFAAAWPEHRPRSWAALHARSLAWVTARIDRDLVGYVNVATDGGVHAFLLDTTVHPAHRRRGLGRRLVLAAVTAATTAGASWLHVDYEPHLGGFYQSAGFRPTAAGLLRLD</sequence>
<evidence type="ECO:0000256" key="1">
    <source>
        <dbReference type="ARBA" id="ARBA00022679"/>
    </source>
</evidence>